<dbReference type="PANTHER" id="PTHR44757">
    <property type="entry name" value="DIGUANYLATE CYCLASE DGCP"/>
    <property type="match status" value="1"/>
</dbReference>
<dbReference type="EMBL" id="VTEG01000004">
    <property type="protein sequence ID" value="TYR99745.1"/>
    <property type="molecule type" value="Genomic_DNA"/>
</dbReference>
<dbReference type="Gene3D" id="3.20.20.450">
    <property type="entry name" value="EAL domain"/>
    <property type="match status" value="1"/>
</dbReference>
<dbReference type="SMART" id="SM00091">
    <property type="entry name" value="PAS"/>
    <property type="match status" value="2"/>
</dbReference>
<gene>
    <name evidence="6" type="ORF">FZC84_07935</name>
</gene>
<dbReference type="InterPro" id="IPR013767">
    <property type="entry name" value="PAS_fold"/>
</dbReference>
<sequence length="752" mass="85287">MGVNIVGYQTNTSFKNIVIIVIFIQVLQLILGLYFPVESFPNLIMQVALTITTLGLVYFMFKGIFKATKEVRESNQKLNHIFESLDVAIWSHDLKSDKLLITPGIEKLYGRKQEEFYKDNLLWKKVIHPDDVSIQETRQEMIQAGRSCTSTYRIIKPDGNVRWIQDRGIPTLDDKGNLIYFSSVLFDITDRKESEDQYRSLVEMSPDIISVIRNGKFIYMNAAGSRVLGMEDPAQLINKDVSEFAGEQDIQLIRESANQYRDPAESENLIFEIKAARMDGDVIDVEVSMMPILYGGKSAIQLVGRDITQRKKSEEIIREMAYYDTLTGLPNRNMFKQSLNNSIENQVSSSFAVLFLDLDRFKVINDTKGHSTGDLLLVEVAKRLKTVIGQEGEVYRQGGDEFIILLSNTSREKASRLSQSILQSFAKPIEVSRQEFFVTPSIGISMYPGDGNDQETLIKHADTAMYLAKERGKNNFQFYNESLNQNTFRKMELEQELRKSLELSQFILHYQPKVNLETGMILGVEALIRWEHPNLGIVSPGEFIPLAEETGLIVPIGKWVLLEACRQSKEWEIRGAGSIPVAVNISVRQILDDGFVDFVQKALNETELDPCLLELEITESIMQDFKRSSDILHSLKELGVAISIDDFGTGYSSLNNLRFLPIDHIKIDKSFVDDIIDHSKHSKNGSIVKTIIDLGQNMDFTIIAEGVEEAKQVDFLLENACHIGQGYYYSKPLPAAELEAYIKTREQLPSSD</sequence>
<dbReference type="PROSITE" id="PS50887">
    <property type="entry name" value="GGDEF"/>
    <property type="match status" value="1"/>
</dbReference>
<dbReference type="PANTHER" id="PTHR44757:SF2">
    <property type="entry name" value="BIOFILM ARCHITECTURE MAINTENANCE PROTEIN MBAA"/>
    <property type="match status" value="1"/>
</dbReference>
<dbReference type="InterPro" id="IPR000014">
    <property type="entry name" value="PAS"/>
</dbReference>
<dbReference type="PROSITE" id="PS50112">
    <property type="entry name" value="PAS"/>
    <property type="match status" value="2"/>
</dbReference>
<accession>A0A5D4MFE8</accession>
<feature type="domain" description="EAL" evidence="4">
    <location>
        <begin position="490"/>
        <end position="746"/>
    </location>
</feature>
<dbReference type="Proteomes" id="UP000325182">
    <property type="component" value="Unassembled WGS sequence"/>
</dbReference>
<dbReference type="InterPro" id="IPR052155">
    <property type="entry name" value="Biofilm_reg_signaling"/>
</dbReference>
<dbReference type="InterPro" id="IPR029787">
    <property type="entry name" value="Nucleotide_cyclase"/>
</dbReference>
<dbReference type="NCBIfam" id="TIGR00254">
    <property type="entry name" value="GGDEF"/>
    <property type="match status" value="1"/>
</dbReference>
<dbReference type="InterPro" id="IPR035965">
    <property type="entry name" value="PAS-like_dom_sf"/>
</dbReference>
<comment type="caution">
    <text evidence="6">The sequence shown here is derived from an EMBL/GenBank/DDBJ whole genome shotgun (WGS) entry which is preliminary data.</text>
</comment>
<dbReference type="CDD" id="cd00130">
    <property type="entry name" value="PAS"/>
    <property type="match status" value="2"/>
</dbReference>
<feature type="domain" description="PAS" evidence="2">
    <location>
        <begin position="194"/>
        <end position="267"/>
    </location>
</feature>
<dbReference type="Gene3D" id="3.30.70.270">
    <property type="match status" value="1"/>
</dbReference>
<proteinExistence type="predicted"/>
<keyword evidence="1" id="KW-0472">Membrane</keyword>
<dbReference type="Pfam" id="PF00989">
    <property type="entry name" value="PAS"/>
    <property type="match status" value="1"/>
</dbReference>
<dbReference type="SUPFAM" id="SSF55073">
    <property type="entry name" value="Nucleotide cyclase"/>
    <property type="match status" value="1"/>
</dbReference>
<evidence type="ECO:0000259" key="4">
    <source>
        <dbReference type="PROSITE" id="PS50883"/>
    </source>
</evidence>
<dbReference type="Pfam" id="PF00563">
    <property type="entry name" value="EAL"/>
    <property type="match status" value="1"/>
</dbReference>
<evidence type="ECO:0000259" key="2">
    <source>
        <dbReference type="PROSITE" id="PS50112"/>
    </source>
</evidence>
<dbReference type="PROSITE" id="PS50883">
    <property type="entry name" value="EAL"/>
    <property type="match status" value="1"/>
</dbReference>
<dbReference type="SUPFAM" id="SSF55785">
    <property type="entry name" value="PYP-like sensor domain (PAS domain)"/>
    <property type="match status" value="2"/>
</dbReference>
<name>A0A5D4MFE8_9BACI</name>
<evidence type="ECO:0000313" key="6">
    <source>
        <dbReference type="EMBL" id="TYR99745.1"/>
    </source>
</evidence>
<dbReference type="InterPro" id="IPR000160">
    <property type="entry name" value="GGDEF_dom"/>
</dbReference>
<feature type="domain" description="PAS" evidence="2">
    <location>
        <begin position="74"/>
        <end position="131"/>
    </location>
</feature>
<evidence type="ECO:0000256" key="1">
    <source>
        <dbReference type="SAM" id="Phobius"/>
    </source>
</evidence>
<dbReference type="CDD" id="cd01948">
    <property type="entry name" value="EAL"/>
    <property type="match status" value="1"/>
</dbReference>
<feature type="domain" description="GGDEF" evidence="5">
    <location>
        <begin position="349"/>
        <end position="481"/>
    </location>
</feature>
<dbReference type="NCBIfam" id="TIGR00229">
    <property type="entry name" value="sensory_box"/>
    <property type="match status" value="2"/>
</dbReference>
<dbReference type="Pfam" id="PF00990">
    <property type="entry name" value="GGDEF"/>
    <property type="match status" value="1"/>
</dbReference>
<dbReference type="SUPFAM" id="SSF141868">
    <property type="entry name" value="EAL domain-like"/>
    <property type="match status" value="1"/>
</dbReference>
<feature type="domain" description="PAC" evidence="3">
    <location>
        <begin position="148"/>
        <end position="200"/>
    </location>
</feature>
<dbReference type="InterPro" id="IPR001610">
    <property type="entry name" value="PAC"/>
</dbReference>
<dbReference type="CDD" id="cd01949">
    <property type="entry name" value="GGDEF"/>
    <property type="match status" value="1"/>
</dbReference>
<dbReference type="InterPro" id="IPR035919">
    <property type="entry name" value="EAL_sf"/>
</dbReference>
<dbReference type="GO" id="GO:0006355">
    <property type="term" value="P:regulation of DNA-templated transcription"/>
    <property type="evidence" value="ECO:0007669"/>
    <property type="project" value="InterPro"/>
</dbReference>
<keyword evidence="1" id="KW-1133">Transmembrane helix</keyword>
<dbReference type="InterPro" id="IPR001633">
    <property type="entry name" value="EAL_dom"/>
</dbReference>
<feature type="domain" description="PAC" evidence="3">
    <location>
        <begin position="269"/>
        <end position="319"/>
    </location>
</feature>
<dbReference type="InterPro" id="IPR043128">
    <property type="entry name" value="Rev_trsase/Diguanyl_cyclase"/>
</dbReference>
<dbReference type="FunFam" id="3.30.70.270:FF:000001">
    <property type="entry name" value="Diguanylate cyclase domain protein"/>
    <property type="match status" value="1"/>
</dbReference>
<evidence type="ECO:0000313" key="7">
    <source>
        <dbReference type="Proteomes" id="UP000325182"/>
    </source>
</evidence>
<dbReference type="Pfam" id="PF08447">
    <property type="entry name" value="PAS_3"/>
    <property type="match status" value="1"/>
</dbReference>
<dbReference type="InterPro" id="IPR013655">
    <property type="entry name" value="PAS_fold_3"/>
</dbReference>
<evidence type="ECO:0000259" key="3">
    <source>
        <dbReference type="PROSITE" id="PS50113"/>
    </source>
</evidence>
<dbReference type="SMART" id="SM00052">
    <property type="entry name" value="EAL"/>
    <property type="match status" value="1"/>
</dbReference>
<organism evidence="6 7">
    <name type="scientific">Rossellomorea vietnamensis</name>
    <dbReference type="NCBI Taxonomy" id="218284"/>
    <lineage>
        <taxon>Bacteria</taxon>
        <taxon>Bacillati</taxon>
        <taxon>Bacillota</taxon>
        <taxon>Bacilli</taxon>
        <taxon>Bacillales</taxon>
        <taxon>Bacillaceae</taxon>
        <taxon>Rossellomorea</taxon>
    </lineage>
</organism>
<dbReference type="PROSITE" id="PS50113">
    <property type="entry name" value="PAC"/>
    <property type="match status" value="2"/>
</dbReference>
<dbReference type="FunFam" id="3.20.20.450:FF:000001">
    <property type="entry name" value="Cyclic di-GMP phosphodiesterase yahA"/>
    <property type="match status" value="1"/>
</dbReference>
<dbReference type="SMART" id="SM00086">
    <property type="entry name" value="PAC"/>
    <property type="match status" value="2"/>
</dbReference>
<dbReference type="InterPro" id="IPR000700">
    <property type="entry name" value="PAS-assoc_C"/>
</dbReference>
<dbReference type="SMART" id="SM00267">
    <property type="entry name" value="GGDEF"/>
    <property type="match status" value="1"/>
</dbReference>
<dbReference type="Gene3D" id="3.30.450.20">
    <property type="entry name" value="PAS domain"/>
    <property type="match status" value="2"/>
</dbReference>
<protein>
    <submittedName>
        <fullName evidence="6">EAL domain-containing protein</fullName>
    </submittedName>
</protein>
<evidence type="ECO:0000259" key="5">
    <source>
        <dbReference type="PROSITE" id="PS50887"/>
    </source>
</evidence>
<keyword evidence="1" id="KW-0812">Transmembrane</keyword>
<reference evidence="6 7" key="1">
    <citation type="submission" date="2019-08" db="EMBL/GenBank/DDBJ databases">
        <title>Bacillus genomes from the desert of Cuatro Cienegas, Coahuila.</title>
        <authorList>
            <person name="Olmedo-Alvarez G."/>
        </authorList>
    </citation>
    <scope>NUCLEOTIDE SEQUENCE [LARGE SCALE GENOMIC DNA]</scope>
    <source>
        <strain evidence="6 7">CH128b_4D</strain>
    </source>
</reference>
<feature type="transmembrane region" description="Helical" evidence="1">
    <location>
        <begin position="17"/>
        <end position="37"/>
    </location>
</feature>
<dbReference type="AlphaFoldDB" id="A0A5D4MFE8"/>